<keyword evidence="21" id="KW-1185">Reference proteome</keyword>
<dbReference type="PANTHER" id="PTHR28216">
    <property type="entry name" value="DASH COMPLEX SUBUNIT DUO1"/>
    <property type="match status" value="1"/>
</dbReference>
<name>A0A9P6VWV6_MAUEX</name>
<keyword evidence="7" id="KW-0132">Cell division</keyword>
<dbReference type="GO" id="GO:0072686">
    <property type="term" value="C:mitotic spindle"/>
    <property type="evidence" value="ECO:0007669"/>
    <property type="project" value="InterPro"/>
</dbReference>
<evidence type="ECO:0000256" key="11">
    <source>
        <dbReference type="ARBA" id="ARBA00022838"/>
    </source>
</evidence>
<evidence type="ECO:0000256" key="9">
    <source>
        <dbReference type="ARBA" id="ARBA00022776"/>
    </source>
</evidence>
<evidence type="ECO:0000256" key="19">
    <source>
        <dbReference type="SAM" id="MobiDB-lite"/>
    </source>
</evidence>
<comment type="similarity">
    <text evidence="4">Belongs to the DASH complex DUO1 family.</text>
</comment>
<keyword evidence="16" id="KW-0137">Centromere</keyword>
<dbReference type="GO" id="GO:0007059">
    <property type="term" value="P:chromosome segregation"/>
    <property type="evidence" value="ECO:0007669"/>
    <property type="project" value="UniProtKB-KW"/>
</dbReference>
<keyword evidence="6" id="KW-0963">Cytoplasm</keyword>
<keyword evidence="13" id="KW-0206">Cytoskeleton</keyword>
<evidence type="ECO:0000256" key="10">
    <source>
        <dbReference type="ARBA" id="ARBA00022829"/>
    </source>
</evidence>
<evidence type="ECO:0000256" key="16">
    <source>
        <dbReference type="ARBA" id="ARBA00023328"/>
    </source>
</evidence>
<evidence type="ECO:0000256" key="13">
    <source>
        <dbReference type="ARBA" id="ARBA00023212"/>
    </source>
</evidence>
<dbReference type="OrthoDB" id="4067138at2759"/>
<gene>
    <name evidence="20" type="primary">DUO1</name>
    <name evidence="20" type="ORF">C6P45_002439</name>
</gene>
<sequence>MDSLKYNSISPISTQSLITELENLDKITEVINSINASISDVISTDIGKIHDVCQSSNKLLDSWIGIQSQAGYIYRLMGEPTYVQNLKEDGIDNTFEEEIKLENESIEQIKKEIAKITSPPSVSISTTKDSRNNGTSIRNGSIRKQSTIVKRPMGIRRPTVTRERKLFRK</sequence>
<feature type="region of interest" description="Disordered" evidence="19">
    <location>
        <begin position="120"/>
        <end position="169"/>
    </location>
</feature>
<dbReference type="GO" id="GO:0005874">
    <property type="term" value="C:microtubule"/>
    <property type="evidence" value="ECO:0007669"/>
    <property type="project" value="UniProtKB-KW"/>
</dbReference>
<evidence type="ECO:0000256" key="1">
    <source>
        <dbReference type="ARBA" id="ARBA00004123"/>
    </source>
</evidence>
<dbReference type="PANTHER" id="PTHR28216:SF1">
    <property type="entry name" value="DASH COMPLEX SUBUNIT DUO1"/>
    <property type="match status" value="1"/>
</dbReference>
<evidence type="ECO:0000256" key="7">
    <source>
        <dbReference type="ARBA" id="ARBA00022618"/>
    </source>
</evidence>
<dbReference type="EMBL" id="PUHR01000237">
    <property type="protein sequence ID" value="KAG0657418.1"/>
    <property type="molecule type" value="Genomic_DNA"/>
</dbReference>
<protein>
    <recommendedName>
        <fullName evidence="17">DASH complex subunit DUO1</fullName>
    </recommendedName>
    <alternativeName>
        <fullName evidence="18">Outer kinetochore protein DUO1</fullName>
    </alternativeName>
</protein>
<keyword evidence="5" id="KW-0158">Chromosome</keyword>
<comment type="subcellular location">
    <subcellularLocation>
        <location evidence="3">Chromosome</location>
        <location evidence="3">Centromere</location>
        <location evidence="3">Kinetochore</location>
    </subcellularLocation>
    <subcellularLocation>
        <location evidence="2">Cytoplasm</location>
        <location evidence="2">Cytoskeleton</location>
        <location evidence="2">Spindle</location>
    </subcellularLocation>
    <subcellularLocation>
        <location evidence="1">Nucleus</location>
    </subcellularLocation>
</comment>
<evidence type="ECO:0000256" key="2">
    <source>
        <dbReference type="ARBA" id="ARBA00004186"/>
    </source>
</evidence>
<keyword evidence="9" id="KW-0498">Mitosis</keyword>
<feature type="compositionally biased region" description="Polar residues" evidence="19">
    <location>
        <begin position="132"/>
        <end position="148"/>
    </location>
</feature>
<evidence type="ECO:0000256" key="6">
    <source>
        <dbReference type="ARBA" id="ARBA00022490"/>
    </source>
</evidence>
<evidence type="ECO:0000313" key="21">
    <source>
        <dbReference type="Proteomes" id="UP000750334"/>
    </source>
</evidence>
<evidence type="ECO:0000256" key="4">
    <source>
        <dbReference type="ARBA" id="ARBA00005366"/>
    </source>
</evidence>
<organism evidence="20 21">
    <name type="scientific">Maudiozyma exigua</name>
    <name type="common">Yeast</name>
    <name type="synonym">Kazachstania exigua</name>
    <dbReference type="NCBI Taxonomy" id="34358"/>
    <lineage>
        <taxon>Eukaryota</taxon>
        <taxon>Fungi</taxon>
        <taxon>Dikarya</taxon>
        <taxon>Ascomycota</taxon>
        <taxon>Saccharomycotina</taxon>
        <taxon>Saccharomycetes</taxon>
        <taxon>Saccharomycetales</taxon>
        <taxon>Saccharomycetaceae</taxon>
        <taxon>Maudiozyma</taxon>
    </lineage>
</organism>
<dbReference type="GO" id="GO:0051301">
    <property type="term" value="P:cell division"/>
    <property type="evidence" value="ECO:0007669"/>
    <property type="project" value="UniProtKB-KW"/>
</dbReference>
<accession>A0A9P6VWV6</accession>
<comment type="caution">
    <text evidence="20">The sequence shown here is derived from an EMBL/GenBank/DDBJ whole genome shotgun (WGS) entry which is preliminary data.</text>
</comment>
<evidence type="ECO:0000256" key="12">
    <source>
        <dbReference type="ARBA" id="ARBA00023054"/>
    </source>
</evidence>
<dbReference type="InterPro" id="IPR013960">
    <property type="entry name" value="DASH_Duo1"/>
</dbReference>
<dbReference type="Proteomes" id="UP000750334">
    <property type="component" value="Unassembled WGS sequence"/>
</dbReference>
<evidence type="ECO:0000313" key="20">
    <source>
        <dbReference type="EMBL" id="KAG0657418.1"/>
    </source>
</evidence>
<dbReference type="Pfam" id="PF08651">
    <property type="entry name" value="DASH_Duo1"/>
    <property type="match status" value="1"/>
</dbReference>
<evidence type="ECO:0000256" key="17">
    <source>
        <dbReference type="ARBA" id="ARBA00044152"/>
    </source>
</evidence>
<dbReference type="GO" id="GO:0042729">
    <property type="term" value="C:DASH complex"/>
    <property type="evidence" value="ECO:0007669"/>
    <property type="project" value="InterPro"/>
</dbReference>
<evidence type="ECO:0000256" key="5">
    <source>
        <dbReference type="ARBA" id="ARBA00022454"/>
    </source>
</evidence>
<evidence type="ECO:0000256" key="3">
    <source>
        <dbReference type="ARBA" id="ARBA00004629"/>
    </source>
</evidence>
<evidence type="ECO:0000256" key="8">
    <source>
        <dbReference type="ARBA" id="ARBA00022701"/>
    </source>
</evidence>
<reference evidence="20 21" key="1">
    <citation type="submission" date="2020-11" db="EMBL/GenBank/DDBJ databases">
        <title>Kefir isolates.</title>
        <authorList>
            <person name="Marcisauskas S."/>
            <person name="Kim Y."/>
            <person name="Blasche S."/>
        </authorList>
    </citation>
    <scope>NUCLEOTIDE SEQUENCE [LARGE SCALE GENOMIC DNA]</scope>
    <source>
        <strain evidence="20 21">OG2</strain>
    </source>
</reference>
<evidence type="ECO:0000256" key="14">
    <source>
        <dbReference type="ARBA" id="ARBA00023242"/>
    </source>
</evidence>
<keyword evidence="8" id="KW-0493">Microtubule</keyword>
<dbReference type="GO" id="GO:0000278">
    <property type="term" value="P:mitotic cell cycle"/>
    <property type="evidence" value="ECO:0007669"/>
    <property type="project" value="InterPro"/>
</dbReference>
<proteinExistence type="inferred from homology"/>
<feature type="compositionally biased region" description="Basic and acidic residues" evidence="19">
    <location>
        <begin position="160"/>
        <end position="169"/>
    </location>
</feature>
<keyword evidence="12" id="KW-0175">Coiled coil</keyword>
<keyword evidence="11" id="KW-0995">Kinetochore</keyword>
<keyword evidence="15" id="KW-0131">Cell cycle</keyword>
<keyword evidence="10" id="KW-0159">Chromosome partition</keyword>
<evidence type="ECO:0000256" key="15">
    <source>
        <dbReference type="ARBA" id="ARBA00023306"/>
    </source>
</evidence>
<dbReference type="AlphaFoldDB" id="A0A9P6VWV6"/>
<keyword evidence="14" id="KW-0539">Nucleus</keyword>
<evidence type="ECO:0000256" key="18">
    <source>
        <dbReference type="ARBA" id="ARBA00044358"/>
    </source>
</evidence>